<evidence type="ECO:0000313" key="5">
    <source>
        <dbReference type="EMBL" id="KAA2252251.1"/>
    </source>
</evidence>
<dbReference type="Gene3D" id="2.60.40.2230">
    <property type="entry name" value="Uncharacterised protein YcnI-like PF07987, DUF1775"/>
    <property type="match status" value="1"/>
</dbReference>
<dbReference type="OrthoDB" id="9810871at2"/>
<accession>A0A5B2WK63</accession>
<keyword evidence="2" id="KW-0812">Transmembrane</keyword>
<evidence type="ECO:0000259" key="4">
    <source>
        <dbReference type="Pfam" id="PF07987"/>
    </source>
</evidence>
<evidence type="ECO:0000313" key="6">
    <source>
        <dbReference type="Proteomes" id="UP000323454"/>
    </source>
</evidence>
<organism evidence="5 6">
    <name type="scientific">Solihabitans fulvus</name>
    <dbReference type="NCBI Taxonomy" id="1892852"/>
    <lineage>
        <taxon>Bacteria</taxon>
        <taxon>Bacillati</taxon>
        <taxon>Actinomycetota</taxon>
        <taxon>Actinomycetes</taxon>
        <taxon>Pseudonocardiales</taxon>
        <taxon>Pseudonocardiaceae</taxon>
        <taxon>Solihabitans</taxon>
    </lineage>
</organism>
<keyword evidence="6" id="KW-1185">Reference proteome</keyword>
<evidence type="ECO:0000256" key="2">
    <source>
        <dbReference type="SAM" id="Phobius"/>
    </source>
</evidence>
<reference evidence="5 6" key="1">
    <citation type="submission" date="2019-09" db="EMBL/GenBank/DDBJ databases">
        <title>Goodfellowia gen. nov., a new genus of the Pseudonocardineae related to Actinoalloteichus, containing Goodfellowia coeruleoviolacea gen. nov., comb. nov. gen. nov., comb. nov.</title>
        <authorList>
            <person name="Labeda D."/>
        </authorList>
    </citation>
    <scope>NUCLEOTIDE SEQUENCE [LARGE SCALE GENOMIC DNA]</scope>
    <source>
        <strain evidence="5 6">AN110305</strain>
    </source>
</reference>
<reference evidence="5 6" key="2">
    <citation type="submission" date="2019-09" db="EMBL/GenBank/DDBJ databases">
        <authorList>
            <person name="Jin C."/>
        </authorList>
    </citation>
    <scope>NUCLEOTIDE SEQUENCE [LARGE SCALE GENOMIC DNA]</scope>
    <source>
        <strain evidence="5 6">AN110305</strain>
    </source>
</reference>
<sequence>MRIRSICVRTVATAAVLWCGVGVADAHVTAQPGTATKGGYAKIAFRVPTESATAGTVGLTVTLPADHPLASVALRPALGWAGTAAKESLVQPVSDDDGRTITERVATVTWQAQPGTRIAPGEFTEFEMSVGPLPTDADQLLFPAVQTYDDGSTVHWDQPPAKGGPEPEHPAPAVTLLDRTADTATAGHTAAALAGTDRTSLWLSGAALLLGAAGVGLGIGAVLRSRRAGRS</sequence>
<name>A0A5B2WK63_9PSEU</name>
<feature type="domain" description="YncI copper-binding" evidence="4">
    <location>
        <begin position="27"/>
        <end position="176"/>
    </location>
</feature>
<protein>
    <submittedName>
        <fullName evidence="5">YcnI family protein</fullName>
    </submittedName>
</protein>
<comment type="caution">
    <text evidence="5">The sequence shown here is derived from an EMBL/GenBank/DDBJ whole genome shotgun (WGS) entry which is preliminary data.</text>
</comment>
<dbReference type="InterPro" id="IPR012533">
    <property type="entry name" value="YcnI-copper_dom"/>
</dbReference>
<feature type="region of interest" description="Disordered" evidence="1">
    <location>
        <begin position="151"/>
        <end position="172"/>
    </location>
</feature>
<evidence type="ECO:0000256" key="1">
    <source>
        <dbReference type="SAM" id="MobiDB-lite"/>
    </source>
</evidence>
<gene>
    <name evidence="5" type="ORF">F0L68_36575</name>
</gene>
<keyword evidence="2" id="KW-0472">Membrane</keyword>
<proteinExistence type="predicted"/>
<dbReference type="EMBL" id="VUOB01000076">
    <property type="protein sequence ID" value="KAA2252251.1"/>
    <property type="molecule type" value="Genomic_DNA"/>
</dbReference>
<feature type="signal peptide" evidence="3">
    <location>
        <begin position="1"/>
        <end position="26"/>
    </location>
</feature>
<feature type="chain" id="PRO_5023077695" evidence="3">
    <location>
        <begin position="27"/>
        <end position="231"/>
    </location>
</feature>
<dbReference type="AlphaFoldDB" id="A0A5B2WK63"/>
<dbReference type="Proteomes" id="UP000323454">
    <property type="component" value="Unassembled WGS sequence"/>
</dbReference>
<keyword evidence="2" id="KW-1133">Transmembrane helix</keyword>
<keyword evidence="3" id="KW-0732">Signal</keyword>
<dbReference type="Pfam" id="PF07987">
    <property type="entry name" value="DUF1775"/>
    <property type="match status" value="1"/>
</dbReference>
<dbReference type="RefSeq" id="WP_149854480.1">
    <property type="nucleotide sequence ID" value="NZ_VUOB01000076.1"/>
</dbReference>
<evidence type="ECO:0000256" key="3">
    <source>
        <dbReference type="SAM" id="SignalP"/>
    </source>
</evidence>
<dbReference type="InterPro" id="IPR038507">
    <property type="entry name" value="YcnI-like_sf"/>
</dbReference>
<dbReference type="CDD" id="cd08545">
    <property type="entry name" value="YcnI_like"/>
    <property type="match status" value="1"/>
</dbReference>
<feature type="transmembrane region" description="Helical" evidence="2">
    <location>
        <begin position="201"/>
        <end position="223"/>
    </location>
</feature>